<dbReference type="GO" id="GO:0071793">
    <property type="term" value="P:bacillithiol biosynthetic process"/>
    <property type="evidence" value="ECO:0007669"/>
    <property type="project" value="InterPro"/>
</dbReference>
<name>A0A1Z5HUI3_9FIRM</name>
<comment type="caution">
    <text evidence="1">The sequence shown here is derived from an EMBL/GenBank/DDBJ whole genome shotgun (WGS) entry which is preliminary data.</text>
</comment>
<protein>
    <submittedName>
        <fullName evidence="1">LmbE family protein</fullName>
    </submittedName>
</protein>
<dbReference type="NCBIfam" id="TIGR04001">
    <property type="entry name" value="thiol_BshB1"/>
    <property type="match status" value="1"/>
</dbReference>
<evidence type="ECO:0000313" key="2">
    <source>
        <dbReference type="Proteomes" id="UP000197032"/>
    </source>
</evidence>
<dbReference type="PANTHER" id="PTHR12993:SF30">
    <property type="entry name" value="N-ACETYL-ALPHA-D-GLUCOSAMINYL L-MALATE DEACETYLASE 1"/>
    <property type="match status" value="1"/>
</dbReference>
<gene>
    <name evidence="1" type="ORF">KKC1_21510</name>
</gene>
<dbReference type="RefSeq" id="WP_088554238.1">
    <property type="nucleotide sequence ID" value="NZ_BDGJ01000111.1"/>
</dbReference>
<dbReference type="AlphaFoldDB" id="A0A1Z5HUI3"/>
<dbReference type="Gene3D" id="3.40.50.10320">
    <property type="entry name" value="LmbE-like"/>
    <property type="match status" value="1"/>
</dbReference>
<reference evidence="2" key="1">
    <citation type="journal article" date="2017" name="Appl. Environ. Microbiol.">
        <title>Genomic Analysis of Calderihabitans maritimus KKC1, a Thermophilic, Hydrogenogenic, Carboxydotrophic Bacterium Isolated from Marine Sediment.</title>
        <authorList>
            <person name="Omae K."/>
            <person name="Yoneda Y."/>
            <person name="Fukuyama Y."/>
            <person name="Yoshida T."/>
            <person name="Sako Y."/>
        </authorList>
    </citation>
    <scope>NUCLEOTIDE SEQUENCE [LARGE SCALE GENOMIC DNA]</scope>
    <source>
        <strain evidence="2">KKC1</strain>
    </source>
</reference>
<proteinExistence type="predicted"/>
<sequence>MERLEQVDLLAFGAHPDDVEIGTGGLLAKAVSRGYKVGVVDLTEGEMASTGTVEVRREEAKRAAEILGVAWRYNLKMPDSALEVTRDNQLKVIEVIRYSRPRLVVAPYWEDVHPDHIACSRLVMQSVYLAGLRKLLPEIPAYRPPKIIFYSLHYNVEPSFIVDISEYFSRKKEAVMAHASQFGRQGVVDTKWLLHVLESRNRYFGSRIGVYYGEGYLVKGPLAIDDPITLP</sequence>
<evidence type="ECO:0000313" key="1">
    <source>
        <dbReference type="EMBL" id="GAW93007.1"/>
    </source>
</evidence>
<organism evidence="1 2">
    <name type="scientific">Calderihabitans maritimus</name>
    <dbReference type="NCBI Taxonomy" id="1246530"/>
    <lineage>
        <taxon>Bacteria</taxon>
        <taxon>Bacillati</taxon>
        <taxon>Bacillota</taxon>
        <taxon>Clostridia</taxon>
        <taxon>Neomoorellales</taxon>
        <taxon>Calderihabitantaceae</taxon>
        <taxon>Calderihabitans</taxon>
    </lineage>
</organism>
<dbReference type="Proteomes" id="UP000197032">
    <property type="component" value="Unassembled WGS sequence"/>
</dbReference>
<keyword evidence="2" id="KW-1185">Reference proteome</keyword>
<dbReference type="InterPro" id="IPR024078">
    <property type="entry name" value="LmbE-like_dom_sf"/>
</dbReference>
<dbReference type="Pfam" id="PF02585">
    <property type="entry name" value="PIG-L"/>
    <property type="match status" value="1"/>
</dbReference>
<dbReference type="GO" id="GO:0019213">
    <property type="term" value="F:deacetylase activity"/>
    <property type="evidence" value="ECO:0007669"/>
    <property type="project" value="InterPro"/>
</dbReference>
<dbReference type="InterPro" id="IPR023842">
    <property type="entry name" value="Bacillithiol_biosynth_BshB1"/>
</dbReference>
<dbReference type="OrthoDB" id="9815144at2"/>
<accession>A0A1Z5HUI3</accession>
<dbReference type="EMBL" id="BDGJ01000111">
    <property type="protein sequence ID" value="GAW93007.1"/>
    <property type="molecule type" value="Genomic_DNA"/>
</dbReference>
<dbReference type="SUPFAM" id="SSF102588">
    <property type="entry name" value="LmbE-like"/>
    <property type="match status" value="1"/>
</dbReference>
<dbReference type="GO" id="GO:0016811">
    <property type="term" value="F:hydrolase activity, acting on carbon-nitrogen (but not peptide) bonds, in linear amides"/>
    <property type="evidence" value="ECO:0007669"/>
    <property type="project" value="TreeGrafter"/>
</dbReference>
<dbReference type="InterPro" id="IPR003737">
    <property type="entry name" value="GlcNAc_PI_deacetylase-related"/>
</dbReference>
<dbReference type="PANTHER" id="PTHR12993">
    <property type="entry name" value="N-ACETYLGLUCOSAMINYL-PHOSPHATIDYLINOSITOL DE-N-ACETYLASE-RELATED"/>
    <property type="match status" value="1"/>
</dbReference>